<keyword evidence="3" id="KW-1185">Reference proteome</keyword>
<name>A0A5B7JW47_PORTR</name>
<comment type="caution">
    <text evidence="2">The sequence shown here is derived from an EMBL/GenBank/DDBJ whole genome shotgun (WGS) entry which is preliminary data.</text>
</comment>
<dbReference type="EMBL" id="VSRR010109190">
    <property type="protein sequence ID" value="MPC97258.1"/>
    <property type="molecule type" value="Genomic_DNA"/>
</dbReference>
<proteinExistence type="predicted"/>
<feature type="compositionally biased region" description="Pro residues" evidence="1">
    <location>
        <begin position="146"/>
        <end position="161"/>
    </location>
</feature>
<sequence>MGVEGSEIGCGVALGGEESSGNRQGAVAGSQSVGGCGGEWRLRGAGLASLTRLLGLPPSGNSLLGPLSTRRPSCIVSVIVTEARRVAVLCSGVRVWVTGAVRQNIPWRREASSVWPAVRQAAREVTSVVVEAECSARQPSSYALPPQAPYPGLAPPQPPPVSVTAPRLTREEHLSPRSLSAPTALTQRRHRD</sequence>
<dbReference type="AlphaFoldDB" id="A0A5B7JW47"/>
<reference evidence="2 3" key="1">
    <citation type="submission" date="2019-05" db="EMBL/GenBank/DDBJ databases">
        <title>Another draft genome of Portunus trituberculatus and its Hox gene families provides insights of decapod evolution.</title>
        <authorList>
            <person name="Jeong J.-H."/>
            <person name="Song I."/>
            <person name="Kim S."/>
            <person name="Choi T."/>
            <person name="Kim D."/>
            <person name="Ryu S."/>
            <person name="Kim W."/>
        </authorList>
    </citation>
    <scope>NUCLEOTIDE SEQUENCE [LARGE SCALE GENOMIC DNA]</scope>
    <source>
        <tissue evidence="2">Muscle</tissue>
    </source>
</reference>
<dbReference type="Proteomes" id="UP000324222">
    <property type="component" value="Unassembled WGS sequence"/>
</dbReference>
<organism evidence="2 3">
    <name type="scientific">Portunus trituberculatus</name>
    <name type="common">Swimming crab</name>
    <name type="synonym">Neptunus trituberculatus</name>
    <dbReference type="NCBI Taxonomy" id="210409"/>
    <lineage>
        <taxon>Eukaryota</taxon>
        <taxon>Metazoa</taxon>
        <taxon>Ecdysozoa</taxon>
        <taxon>Arthropoda</taxon>
        <taxon>Crustacea</taxon>
        <taxon>Multicrustacea</taxon>
        <taxon>Malacostraca</taxon>
        <taxon>Eumalacostraca</taxon>
        <taxon>Eucarida</taxon>
        <taxon>Decapoda</taxon>
        <taxon>Pleocyemata</taxon>
        <taxon>Brachyura</taxon>
        <taxon>Eubrachyura</taxon>
        <taxon>Portunoidea</taxon>
        <taxon>Portunidae</taxon>
        <taxon>Portuninae</taxon>
        <taxon>Portunus</taxon>
    </lineage>
</organism>
<evidence type="ECO:0000313" key="2">
    <source>
        <dbReference type="EMBL" id="MPC97258.1"/>
    </source>
</evidence>
<feature type="region of interest" description="Disordered" evidence="1">
    <location>
        <begin position="140"/>
        <end position="192"/>
    </location>
</feature>
<protein>
    <submittedName>
        <fullName evidence="2">Uncharacterized protein</fullName>
    </submittedName>
</protein>
<gene>
    <name evidence="2" type="ORF">E2C01_092562</name>
</gene>
<feature type="compositionally biased region" description="Polar residues" evidence="1">
    <location>
        <begin position="177"/>
        <end position="186"/>
    </location>
</feature>
<evidence type="ECO:0000313" key="3">
    <source>
        <dbReference type="Proteomes" id="UP000324222"/>
    </source>
</evidence>
<evidence type="ECO:0000256" key="1">
    <source>
        <dbReference type="SAM" id="MobiDB-lite"/>
    </source>
</evidence>
<accession>A0A5B7JW47</accession>